<evidence type="ECO:0000313" key="3">
    <source>
        <dbReference type="Proteomes" id="UP000187209"/>
    </source>
</evidence>
<dbReference type="Proteomes" id="UP000187209">
    <property type="component" value="Unassembled WGS sequence"/>
</dbReference>
<dbReference type="EMBL" id="MPUH01000187">
    <property type="protein sequence ID" value="OMJ87072.1"/>
    <property type="molecule type" value="Genomic_DNA"/>
</dbReference>
<keyword evidence="3" id="KW-1185">Reference proteome</keyword>
<name>A0A1R2CDK0_9CILI</name>
<accession>A0A1R2CDK0</accession>
<sequence>MDISTNTDKICTAYFKVNFNTQQYWEYMQTLKSSLASLEISLNHEKESHVNSYEILIEKEKKLQNEYEKKINSLLTKIERFKQLNHSILQEKKCIEEQVNHERDYVKNLENKLKEATLSYSEALQKAEDRDSSFVCRLSELVRENSELNQTVHKMKFDIEEKNNYLYIIEEQLKRKNECLCQELPAMNKKADEFYTIIRKSQESSQKMITDLCKNPEQNIENINSAFNSFKEENSNLTKELQMLLEKNTALAIEKETLKNENLEKNSRIKELETEISLYASHISFDQPTNLANTSKIFQESSENLEIETSLNINCLISLQNPLEELIKSQEQKLIIQESTISELQEKIKCLEQENSKHLNEICQIKYKTIQDIKLERIKVDEVDLQLQKFCCDNFIENPFVKMLSGVYMYNKKQVSLLLKNNSLICKYGVVTNTIEEFLHVDVKTKKPLHAANATNSEKGKNIGSYLPTTSPISKKKVNHNENDLTIEEKPKTYTKEKLFSPVRKHYKRMH</sequence>
<feature type="coiled-coil region" evidence="1">
    <location>
        <begin position="327"/>
        <end position="361"/>
    </location>
</feature>
<reference evidence="2 3" key="1">
    <citation type="submission" date="2016-11" db="EMBL/GenBank/DDBJ databases">
        <title>The macronuclear genome of Stentor coeruleus: a giant cell with tiny introns.</title>
        <authorList>
            <person name="Slabodnick M."/>
            <person name="Ruby J.G."/>
            <person name="Reiff S.B."/>
            <person name="Swart E.C."/>
            <person name="Gosai S."/>
            <person name="Prabakaran S."/>
            <person name="Witkowska E."/>
            <person name="Larue G.E."/>
            <person name="Fisher S."/>
            <person name="Freeman R.M."/>
            <person name="Gunawardena J."/>
            <person name="Chu W."/>
            <person name="Stover N.A."/>
            <person name="Gregory B.D."/>
            <person name="Nowacki M."/>
            <person name="Derisi J."/>
            <person name="Roy S.W."/>
            <person name="Marshall W.F."/>
            <person name="Sood P."/>
        </authorList>
    </citation>
    <scope>NUCLEOTIDE SEQUENCE [LARGE SCALE GENOMIC DNA]</scope>
    <source>
        <strain evidence="2">WM001</strain>
    </source>
</reference>
<feature type="coiled-coil region" evidence="1">
    <location>
        <begin position="50"/>
        <end position="126"/>
    </location>
</feature>
<dbReference type="OrthoDB" id="2157866at2759"/>
<organism evidence="2 3">
    <name type="scientific">Stentor coeruleus</name>
    <dbReference type="NCBI Taxonomy" id="5963"/>
    <lineage>
        <taxon>Eukaryota</taxon>
        <taxon>Sar</taxon>
        <taxon>Alveolata</taxon>
        <taxon>Ciliophora</taxon>
        <taxon>Postciliodesmatophora</taxon>
        <taxon>Heterotrichea</taxon>
        <taxon>Heterotrichida</taxon>
        <taxon>Stentoridae</taxon>
        <taxon>Stentor</taxon>
    </lineage>
</organism>
<protein>
    <submittedName>
        <fullName evidence="2">Uncharacterized protein</fullName>
    </submittedName>
</protein>
<evidence type="ECO:0000313" key="2">
    <source>
        <dbReference type="EMBL" id="OMJ87072.1"/>
    </source>
</evidence>
<keyword evidence="1" id="KW-0175">Coiled coil</keyword>
<feature type="coiled-coil region" evidence="1">
    <location>
        <begin position="220"/>
        <end position="275"/>
    </location>
</feature>
<comment type="caution">
    <text evidence="2">The sequence shown here is derived from an EMBL/GenBank/DDBJ whole genome shotgun (WGS) entry which is preliminary data.</text>
</comment>
<proteinExistence type="predicted"/>
<gene>
    <name evidence="2" type="ORF">SteCoe_11315</name>
</gene>
<evidence type="ECO:0000256" key="1">
    <source>
        <dbReference type="SAM" id="Coils"/>
    </source>
</evidence>
<dbReference type="AlphaFoldDB" id="A0A1R2CDK0"/>